<protein>
    <submittedName>
        <fullName evidence="5">Tetratricopeptide repeat protein</fullName>
    </submittedName>
</protein>
<dbReference type="Proteomes" id="UP000297729">
    <property type="component" value="Unassembled WGS sequence"/>
</dbReference>
<feature type="region of interest" description="Disordered" evidence="4">
    <location>
        <begin position="95"/>
        <end position="118"/>
    </location>
</feature>
<dbReference type="Pfam" id="PF13432">
    <property type="entry name" value="TPR_16"/>
    <property type="match status" value="2"/>
</dbReference>
<evidence type="ECO:0000313" key="6">
    <source>
        <dbReference type="Proteomes" id="UP000297729"/>
    </source>
</evidence>
<feature type="repeat" description="TPR" evidence="3">
    <location>
        <begin position="429"/>
        <end position="462"/>
    </location>
</feature>
<organism evidence="5 6">
    <name type="scientific">Duganella callida</name>
    <dbReference type="NCBI Taxonomy" id="2561932"/>
    <lineage>
        <taxon>Bacteria</taxon>
        <taxon>Pseudomonadati</taxon>
        <taxon>Pseudomonadota</taxon>
        <taxon>Betaproteobacteria</taxon>
        <taxon>Burkholderiales</taxon>
        <taxon>Oxalobacteraceae</taxon>
        <taxon>Telluria group</taxon>
        <taxon>Duganella</taxon>
    </lineage>
</organism>
<gene>
    <name evidence="5" type="ORF">E4L98_10620</name>
</gene>
<evidence type="ECO:0000256" key="3">
    <source>
        <dbReference type="PROSITE-ProRule" id="PRU00339"/>
    </source>
</evidence>
<accession>A0A4Y9SN21</accession>
<dbReference type="PANTHER" id="PTHR44858:SF1">
    <property type="entry name" value="UDP-N-ACETYLGLUCOSAMINE--PEPTIDE N-ACETYLGLUCOSAMINYLTRANSFERASE SPINDLY-RELATED"/>
    <property type="match status" value="1"/>
</dbReference>
<feature type="compositionally biased region" description="Polar residues" evidence="4">
    <location>
        <begin position="362"/>
        <end position="372"/>
    </location>
</feature>
<dbReference type="RefSeq" id="WP_135201534.1">
    <property type="nucleotide sequence ID" value="NZ_SPVG01000101.1"/>
</dbReference>
<evidence type="ECO:0000256" key="1">
    <source>
        <dbReference type="ARBA" id="ARBA00022737"/>
    </source>
</evidence>
<dbReference type="GO" id="GO:0046813">
    <property type="term" value="P:receptor-mediated virion attachment to host cell"/>
    <property type="evidence" value="ECO:0007669"/>
    <property type="project" value="TreeGrafter"/>
</dbReference>
<keyword evidence="1" id="KW-0677">Repeat</keyword>
<dbReference type="GO" id="GO:0009279">
    <property type="term" value="C:cell outer membrane"/>
    <property type="evidence" value="ECO:0007669"/>
    <property type="project" value="TreeGrafter"/>
</dbReference>
<dbReference type="InterPro" id="IPR011990">
    <property type="entry name" value="TPR-like_helical_dom_sf"/>
</dbReference>
<dbReference type="SMART" id="SM00028">
    <property type="entry name" value="TPR"/>
    <property type="match status" value="6"/>
</dbReference>
<dbReference type="InterPro" id="IPR019734">
    <property type="entry name" value="TPR_rpt"/>
</dbReference>
<evidence type="ECO:0000313" key="5">
    <source>
        <dbReference type="EMBL" id="TFW24045.1"/>
    </source>
</evidence>
<dbReference type="SUPFAM" id="SSF48452">
    <property type="entry name" value="TPR-like"/>
    <property type="match status" value="2"/>
</dbReference>
<reference evidence="5 6" key="1">
    <citation type="submission" date="2019-03" db="EMBL/GenBank/DDBJ databases">
        <title>Draft Genome Sequence of Duganella callidus sp. nov., a Novel Duganella Species Isolated from Cultivated Soil.</title>
        <authorList>
            <person name="Raths R."/>
            <person name="Peta V."/>
            <person name="Bucking H."/>
        </authorList>
    </citation>
    <scope>NUCLEOTIDE SEQUENCE [LARGE SCALE GENOMIC DNA]</scope>
    <source>
        <strain evidence="5 6">DN04</strain>
    </source>
</reference>
<proteinExistence type="predicted"/>
<dbReference type="EMBL" id="SPVG01000101">
    <property type="protein sequence ID" value="TFW24045.1"/>
    <property type="molecule type" value="Genomic_DNA"/>
</dbReference>
<feature type="region of interest" description="Disordered" evidence="4">
    <location>
        <begin position="348"/>
        <end position="372"/>
    </location>
</feature>
<feature type="compositionally biased region" description="Low complexity" evidence="4">
    <location>
        <begin position="95"/>
        <end position="105"/>
    </location>
</feature>
<dbReference type="Gene3D" id="1.25.40.10">
    <property type="entry name" value="Tetratricopeptide repeat domain"/>
    <property type="match status" value="3"/>
</dbReference>
<comment type="caution">
    <text evidence="5">The sequence shown here is derived from an EMBL/GenBank/DDBJ whole genome shotgun (WGS) entry which is preliminary data.</text>
</comment>
<dbReference type="InterPro" id="IPR050498">
    <property type="entry name" value="Ycf3"/>
</dbReference>
<feature type="repeat" description="TPR" evidence="3">
    <location>
        <begin position="463"/>
        <end position="496"/>
    </location>
</feature>
<sequence>MSEPLPFLARLGLNDDADERAVRRAYAKELKQVDQEADPAGFQSLREAYDTALQWLRHRAMARAHAAAAAQAPSELSDATGGGLDVDAAAPSAASAGSAAWHPPATAGPGTAVNPDALGAQPEVDLDALGAAVFADFQRRCQSIVTERPALADAPWQRELRFSLDDPRLINIRARDIFERHVAMLLVDGWQAGHEALLVAAVKVFGWSQDRRRVLSLGRAGGLLDAAIDERATFDLQADELRDAQARLIARLRDDRPPGTRELVADSSLLELLIARYPHWLALITSAPNIVRWRALNAALPGWKRTLSLTRERRSQPARRGGAGVNWVWLLLMGLIFLGRLLSHSGGDAGGSTAPPAAKPGQSYTQQASEQLSQGNTRAAIGQLDLAIRRDPRDHAAYALRAIAHLWNDDAARAQKDLDAAAAINPSTALLFRARGLLEYDQKQYVAAIASFTRSLEMEPDHSFTRLRRAYVYTDDGDYDQALADLTRLIRDDPAMAFPVDRQRIEIAVRQDRRADAVKQAETLLAAYPRNSYAYVFVAQMYRQWQQPRTARAIADRGVAAAPDADLYLYRAQLRPAAEQDGRRQDLAQAVALSKQPSLSTVHQLVRLDLQSRDYHQATVALDKALDNAHGDGERSGLLTLRAIVHSKAGAAAVAQDDYTRARALATTAGQLNNYCWELATWNVNLPAALSACEAALALRPTDAYALDSKAFVLLRLQRYREARAAYDQALAQRPDLPASLFGRGLARLRLGDSTGGQADLRAARTRDAGVDAEFAAMGIKAD</sequence>
<dbReference type="AlphaFoldDB" id="A0A4Y9SN21"/>
<dbReference type="PROSITE" id="PS50005">
    <property type="entry name" value="TPR"/>
    <property type="match status" value="2"/>
</dbReference>
<evidence type="ECO:0000256" key="2">
    <source>
        <dbReference type="ARBA" id="ARBA00022803"/>
    </source>
</evidence>
<name>A0A4Y9SN21_9BURK</name>
<keyword evidence="6" id="KW-1185">Reference proteome</keyword>
<dbReference type="PANTHER" id="PTHR44858">
    <property type="entry name" value="TETRATRICOPEPTIDE REPEAT PROTEIN 6"/>
    <property type="match status" value="1"/>
</dbReference>
<keyword evidence="2 3" id="KW-0802">TPR repeat</keyword>
<dbReference type="OrthoDB" id="5524449at2"/>
<evidence type="ECO:0000256" key="4">
    <source>
        <dbReference type="SAM" id="MobiDB-lite"/>
    </source>
</evidence>